<feature type="transmembrane region" description="Helical" evidence="1">
    <location>
        <begin position="255"/>
        <end position="275"/>
    </location>
</feature>
<keyword evidence="1" id="KW-0472">Membrane</keyword>
<protein>
    <recommendedName>
        <fullName evidence="4">MARVEL domain-containing protein</fullName>
    </recommendedName>
</protein>
<reference evidence="2 3" key="1">
    <citation type="journal article" date="2019" name="Nat. Ecol. Evol.">
        <title>Megaphylogeny resolves global patterns of mushroom evolution.</title>
        <authorList>
            <person name="Varga T."/>
            <person name="Krizsan K."/>
            <person name="Foldi C."/>
            <person name="Dima B."/>
            <person name="Sanchez-Garcia M."/>
            <person name="Sanchez-Ramirez S."/>
            <person name="Szollosi G.J."/>
            <person name="Szarkandi J.G."/>
            <person name="Papp V."/>
            <person name="Albert L."/>
            <person name="Andreopoulos W."/>
            <person name="Angelini C."/>
            <person name="Antonin V."/>
            <person name="Barry K.W."/>
            <person name="Bougher N.L."/>
            <person name="Buchanan P."/>
            <person name="Buyck B."/>
            <person name="Bense V."/>
            <person name="Catcheside P."/>
            <person name="Chovatia M."/>
            <person name="Cooper J."/>
            <person name="Damon W."/>
            <person name="Desjardin D."/>
            <person name="Finy P."/>
            <person name="Geml J."/>
            <person name="Haridas S."/>
            <person name="Hughes K."/>
            <person name="Justo A."/>
            <person name="Karasinski D."/>
            <person name="Kautmanova I."/>
            <person name="Kiss B."/>
            <person name="Kocsube S."/>
            <person name="Kotiranta H."/>
            <person name="LaButti K.M."/>
            <person name="Lechner B.E."/>
            <person name="Liimatainen K."/>
            <person name="Lipzen A."/>
            <person name="Lukacs Z."/>
            <person name="Mihaltcheva S."/>
            <person name="Morgado L.N."/>
            <person name="Niskanen T."/>
            <person name="Noordeloos M.E."/>
            <person name="Ohm R.A."/>
            <person name="Ortiz-Santana B."/>
            <person name="Ovrebo C."/>
            <person name="Racz N."/>
            <person name="Riley R."/>
            <person name="Savchenko A."/>
            <person name="Shiryaev A."/>
            <person name="Soop K."/>
            <person name="Spirin V."/>
            <person name="Szebenyi C."/>
            <person name="Tomsovsky M."/>
            <person name="Tulloss R.E."/>
            <person name="Uehling J."/>
            <person name="Grigoriev I.V."/>
            <person name="Vagvolgyi C."/>
            <person name="Papp T."/>
            <person name="Martin F.M."/>
            <person name="Miettinen O."/>
            <person name="Hibbett D.S."/>
            <person name="Nagy L.G."/>
        </authorList>
    </citation>
    <scope>NUCLEOTIDE SEQUENCE [LARGE SCALE GENOMIC DNA]</scope>
    <source>
        <strain evidence="2 3">CBS 962.96</strain>
    </source>
</reference>
<sequence>MTLLLIHAHSSRFPDEPAAGFKPLLSLPTISTYSFFNLFASQNDTMSESVQATSSPTFSTELTTTITFVTAMLGLVYLSVLVWFFRMSILHPRTFKKDSGVKIQRFAPFGYIFLVLSALVEVAFSTWLLLQYRFHHNFPNVEFRTGTRMTLFSACWTVVTGGAYSFLFIHPTWSKTPIASVGSQGIWVVITWVLWIISAGLLNRSLPSLFIQGVCTTIIYCGQIRSLFGTCRCSLADSMRISPCLNHTFTSAHLMIDFISLALTGSILFLLWLAYQSIRDIPASERC</sequence>
<evidence type="ECO:0000313" key="2">
    <source>
        <dbReference type="EMBL" id="THU80723.1"/>
    </source>
</evidence>
<dbReference type="OrthoDB" id="2628419at2759"/>
<keyword evidence="1" id="KW-0812">Transmembrane</keyword>
<gene>
    <name evidence="2" type="ORF">K435DRAFT_695076</name>
</gene>
<keyword evidence="1" id="KW-1133">Transmembrane helix</keyword>
<evidence type="ECO:0008006" key="4">
    <source>
        <dbReference type="Google" id="ProtNLM"/>
    </source>
</evidence>
<feature type="transmembrane region" description="Helical" evidence="1">
    <location>
        <begin position="65"/>
        <end position="85"/>
    </location>
</feature>
<proteinExistence type="predicted"/>
<dbReference type="EMBL" id="ML179875">
    <property type="protein sequence ID" value="THU80723.1"/>
    <property type="molecule type" value="Genomic_DNA"/>
</dbReference>
<feature type="transmembrane region" description="Helical" evidence="1">
    <location>
        <begin position="106"/>
        <end position="130"/>
    </location>
</feature>
<keyword evidence="3" id="KW-1185">Reference proteome</keyword>
<feature type="transmembrane region" description="Helical" evidence="1">
    <location>
        <begin position="150"/>
        <end position="169"/>
    </location>
</feature>
<organism evidence="2 3">
    <name type="scientific">Dendrothele bispora (strain CBS 962.96)</name>
    <dbReference type="NCBI Taxonomy" id="1314807"/>
    <lineage>
        <taxon>Eukaryota</taxon>
        <taxon>Fungi</taxon>
        <taxon>Dikarya</taxon>
        <taxon>Basidiomycota</taxon>
        <taxon>Agaricomycotina</taxon>
        <taxon>Agaricomycetes</taxon>
        <taxon>Agaricomycetidae</taxon>
        <taxon>Agaricales</taxon>
        <taxon>Agaricales incertae sedis</taxon>
        <taxon>Dendrothele</taxon>
    </lineage>
</organism>
<evidence type="ECO:0000256" key="1">
    <source>
        <dbReference type="SAM" id="Phobius"/>
    </source>
</evidence>
<feature type="transmembrane region" description="Helical" evidence="1">
    <location>
        <begin position="181"/>
        <end position="202"/>
    </location>
</feature>
<dbReference type="AlphaFoldDB" id="A0A4S8KXW0"/>
<dbReference type="Proteomes" id="UP000297245">
    <property type="component" value="Unassembled WGS sequence"/>
</dbReference>
<evidence type="ECO:0000313" key="3">
    <source>
        <dbReference type="Proteomes" id="UP000297245"/>
    </source>
</evidence>
<name>A0A4S8KXW0_DENBC</name>
<accession>A0A4S8KXW0</accession>